<evidence type="ECO:0000313" key="2">
    <source>
        <dbReference type="Proteomes" id="UP000752013"/>
    </source>
</evidence>
<sequence length="60" mass="7030">MYTSAISEGMLDEFNKLDRVFNHILFWLESNSGVIKSHQTLLAIKEIYKKVKAEVEEKKE</sequence>
<proteinExistence type="predicted"/>
<dbReference type="Proteomes" id="UP000752013">
    <property type="component" value="Unassembled WGS sequence"/>
</dbReference>
<name>A0A968GDK0_9SPIO</name>
<accession>A0A968GDK0</accession>
<keyword evidence="2" id="KW-1185">Reference proteome</keyword>
<organism evidence="1 2">
    <name type="scientific">Entomospira nematocerorum</name>
    <dbReference type="NCBI Taxonomy" id="2719987"/>
    <lineage>
        <taxon>Bacteria</taxon>
        <taxon>Pseudomonadati</taxon>
        <taxon>Spirochaetota</taxon>
        <taxon>Spirochaetia</taxon>
        <taxon>Spirochaetales</taxon>
        <taxon>Spirochaetaceae</taxon>
        <taxon>Entomospira</taxon>
    </lineage>
</organism>
<dbReference type="EMBL" id="JAATLK010000001">
    <property type="protein sequence ID" value="NIZ47289.1"/>
    <property type="molecule type" value="Genomic_DNA"/>
</dbReference>
<reference evidence="1" key="1">
    <citation type="submission" date="2020-03" db="EMBL/GenBank/DDBJ databases">
        <title>Spirochaetal bacteria isolated from arthropods constitute a novel genus Entomospira genus novum within the order Spirochaetales.</title>
        <authorList>
            <person name="Grana-Miraglia L."/>
            <person name="Sikutova S."/>
            <person name="Fingerle V."/>
            <person name="Sing A."/>
            <person name="Castillo-Ramirez S."/>
            <person name="Margos G."/>
            <person name="Rudolf I."/>
        </authorList>
    </citation>
    <scope>NUCLEOTIDE SEQUENCE</scope>
    <source>
        <strain evidence="1">BR208</strain>
    </source>
</reference>
<dbReference type="AlphaFoldDB" id="A0A968GDK0"/>
<comment type="caution">
    <text evidence="1">The sequence shown here is derived from an EMBL/GenBank/DDBJ whole genome shotgun (WGS) entry which is preliminary data.</text>
</comment>
<evidence type="ECO:0000313" key="1">
    <source>
        <dbReference type="EMBL" id="NIZ47289.1"/>
    </source>
</evidence>
<dbReference type="RefSeq" id="WP_167703698.1">
    <property type="nucleotide sequence ID" value="NZ_JAATLK010000001.1"/>
</dbReference>
<protein>
    <submittedName>
        <fullName evidence="1">Uncharacterized protein</fullName>
    </submittedName>
</protein>
<gene>
    <name evidence="1" type="ORF">HCT46_05085</name>
</gene>